<name>A0A328YJB7_9BURK</name>
<keyword evidence="1" id="KW-0472">Membrane</keyword>
<reference evidence="2 3" key="1">
    <citation type="submission" date="2018-06" db="EMBL/GenBank/DDBJ databases">
        <title>Genomic Encyclopedia of Archaeal and Bacterial Type Strains, Phase II (KMG-II): from individual species to whole genera.</title>
        <authorList>
            <person name="Goeker M."/>
        </authorList>
    </citation>
    <scope>NUCLEOTIDE SEQUENCE [LARGE SCALE GENOMIC DNA]</scope>
    <source>
        <strain evidence="2 3">CFPB 3232</strain>
    </source>
</reference>
<keyword evidence="3" id="KW-1185">Reference proteome</keyword>
<comment type="caution">
    <text evidence="2">The sequence shown here is derived from an EMBL/GenBank/DDBJ whole genome shotgun (WGS) entry which is preliminary data.</text>
</comment>
<dbReference type="AlphaFoldDB" id="A0A328YJB7"/>
<keyword evidence="1" id="KW-1133">Transmembrane helix</keyword>
<proteinExistence type="predicted"/>
<dbReference type="EMBL" id="QLTA01000066">
    <property type="protein sequence ID" value="RAR74069.1"/>
    <property type="molecule type" value="Genomic_DNA"/>
</dbReference>
<dbReference type="RefSeq" id="WP_245951782.1">
    <property type="nucleotide sequence ID" value="NZ_CBCSGC010000104.1"/>
</dbReference>
<organism evidence="2 3">
    <name type="scientific">Paracidovorax anthurii</name>
    <dbReference type="NCBI Taxonomy" id="78229"/>
    <lineage>
        <taxon>Bacteria</taxon>
        <taxon>Pseudomonadati</taxon>
        <taxon>Pseudomonadota</taxon>
        <taxon>Betaproteobacteria</taxon>
        <taxon>Burkholderiales</taxon>
        <taxon>Comamonadaceae</taxon>
        <taxon>Paracidovorax</taxon>
    </lineage>
</organism>
<feature type="transmembrane region" description="Helical" evidence="1">
    <location>
        <begin position="215"/>
        <end position="233"/>
    </location>
</feature>
<evidence type="ECO:0000313" key="3">
    <source>
        <dbReference type="Proteomes" id="UP000248856"/>
    </source>
</evidence>
<evidence type="ECO:0000313" key="2">
    <source>
        <dbReference type="EMBL" id="RAR74069.1"/>
    </source>
</evidence>
<feature type="transmembrane region" description="Helical" evidence="1">
    <location>
        <begin position="6"/>
        <end position="25"/>
    </location>
</feature>
<feature type="transmembrane region" description="Helical" evidence="1">
    <location>
        <begin position="176"/>
        <end position="195"/>
    </location>
</feature>
<gene>
    <name evidence="2" type="ORF">AX018_106617</name>
</gene>
<accession>A0A328YJB7</accession>
<sequence length="347" mass="39046">MNLAMQIAMPVLQLALLGCFLVVFYRQRAMKKRQDALVREFKGRRCWRINVARPAYFKRRLRFLPFEGKGILIDEGGALRLKGFWNRDERPFDVTIDPGQSRIEWLGNRSMRAGNLYWAQLTAPRGTVLFSADTGMNALPSREALADIFHALFPEQAPDEVQTADFALEKNPRSRAVVAAFFALLAFGLLDTFVVSHFELTDAQIARILRHPLTWLATLATGAALVAATYRYLLRGDVPARESMALAGLLCAVAVLSALPAAKRLDQLLASGPTQMHDYRIASPAHLEPVNGGIGLPNMRFPRAKEYWAQYPQGSIYPIPFLRGPLGLWQLDHEAFDPPLRDFYEKH</sequence>
<protein>
    <submittedName>
        <fullName evidence="2">Uncharacterized protein</fullName>
    </submittedName>
</protein>
<evidence type="ECO:0000256" key="1">
    <source>
        <dbReference type="SAM" id="Phobius"/>
    </source>
</evidence>
<dbReference type="Proteomes" id="UP000248856">
    <property type="component" value="Unassembled WGS sequence"/>
</dbReference>
<keyword evidence="1" id="KW-0812">Transmembrane</keyword>
<feature type="transmembrane region" description="Helical" evidence="1">
    <location>
        <begin position="245"/>
        <end position="262"/>
    </location>
</feature>